<proteinExistence type="predicted"/>
<dbReference type="RefSeq" id="XP_016471481.1">
    <property type="nucleotide sequence ID" value="XM_016615995.1"/>
</dbReference>
<protein>
    <submittedName>
        <fullName evidence="2">Zinc finger MYM-type protein 1-like</fullName>
    </submittedName>
</protein>
<dbReference type="PANTHER" id="PTHR45749:SF34">
    <property type="entry name" value="ZINC FINGER MYM-TYPE PROTEIN 1-LIKE"/>
    <property type="match status" value="1"/>
</dbReference>
<dbReference type="InterPro" id="IPR025398">
    <property type="entry name" value="DUF4371"/>
</dbReference>
<gene>
    <name evidence="2" type="primary">LOC107793607</name>
</gene>
<dbReference type="PaxDb" id="4097-A0A1S4A4I6"/>
<name>A0A1S4A4I6_TOBAC</name>
<dbReference type="GeneID" id="107793607"/>
<dbReference type="InterPro" id="IPR006580">
    <property type="entry name" value="Znf_TTF"/>
</dbReference>
<organism evidence="1 2">
    <name type="scientific">Nicotiana tabacum</name>
    <name type="common">Common tobacco</name>
    <dbReference type="NCBI Taxonomy" id="4097"/>
    <lineage>
        <taxon>Eukaryota</taxon>
        <taxon>Viridiplantae</taxon>
        <taxon>Streptophyta</taxon>
        <taxon>Embryophyta</taxon>
        <taxon>Tracheophyta</taxon>
        <taxon>Spermatophyta</taxon>
        <taxon>Magnoliopsida</taxon>
        <taxon>eudicotyledons</taxon>
        <taxon>Gunneridae</taxon>
        <taxon>Pentapetalae</taxon>
        <taxon>asterids</taxon>
        <taxon>lamiids</taxon>
        <taxon>Solanales</taxon>
        <taxon>Solanaceae</taxon>
        <taxon>Nicotianoideae</taxon>
        <taxon>Nicotianeae</taxon>
        <taxon>Nicotiana</taxon>
    </lineage>
</organism>
<dbReference type="KEGG" id="nta:107793607"/>
<dbReference type="OrthoDB" id="6621980at2759"/>
<dbReference type="AlphaFoldDB" id="A0A1S4A4I6"/>
<dbReference type="PANTHER" id="PTHR45749">
    <property type="match status" value="1"/>
</dbReference>
<dbReference type="Pfam" id="PF14291">
    <property type="entry name" value="DUF4371"/>
    <property type="match status" value="1"/>
</dbReference>
<reference evidence="1" key="1">
    <citation type="journal article" date="2014" name="Nat. Commun.">
        <title>The tobacco genome sequence and its comparison with those of tomato and potato.</title>
        <authorList>
            <person name="Sierro N."/>
            <person name="Battey J.N."/>
            <person name="Ouadi S."/>
            <person name="Bakaher N."/>
            <person name="Bovet L."/>
            <person name="Willig A."/>
            <person name="Goepfert S."/>
            <person name="Peitsch M.C."/>
            <person name="Ivanov N.V."/>
        </authorList>
    </citation>
    <scope>NUCLEOTIDE SEQUENCE [LARGE SCALE GENOMIC DNA]</scope>
</reference>
<dbReference type="SMART" id="SM00597">
    <property type="entry name" value="ZnF_TTF"/>
    <property type="match status" value="1"/>
</dbReference>
<keyword evidence="1" id="KW-1185">Reference proteome</keyword>
<evidence type="ECO:0000313" key="1">
    <source>
        <dbReference type="Proteomes" id="UP000790787"/>
    </source>
</evidence>
<dbReference type="Proteomes" id="UP000790787">
    <property type="component" value="Chromosome 9"/>
</dbReference>
<accession>A0A1S4A4I6</accession>
<dbReference type="STRING" id="4097.A0A1S4A4I6"/>
<sequence length="337" mass="38921">MITSFYKVQASAVSSSSLLTSSPCLVINNNINTSQASDKVLDYEPNPAERKPILEYSPNLRDRVRRNYIQNGPCQPRDFVFPKRKFGRIMRHFNPEWFRTSCSQWLEYSIKQDASFYFCCYLFKNEVGGYGKKVGDTFTTDGFRGWNKDLERLKSYVGDVNSVHNRCFKMMLDLMNQAQSILTSLDKQSGKIKSEHRVCLNASIDMIRYLLKEGMPFRGHDESIISTRRGHFLDLLKWYANRKEDVKNVVLEKALKNNTMTSPNIQKDVVNSCAKETVKAIIEDLNGDFFRILVDESKDVSHKEQMALVMRYVNKEGELIKRFLGLVYVKATTAYAL</sequence>
<reference evidence="2" key="2">
    <citation type="submission" date="2025-08" db="UniProtKB">
        <authorList>
            <consortium name="RefSeq"/>
        </authorList>
    </citation>
    <scope>IDENTIFICATION</scope>
</reference>
<evidence type="ECO:0000313" key="2">
    <source>
        <dbReference type="RefSeq" id="XP_016471481.1"/>
    </source>
</evidence>